<reference evidence="3" key="1">
    <citation type="submission" date="2018-06" db="EMBL/GenBank/DDBJ databases">
        <authorList>
            <person name="Lum Nde A."/>
            <person name="Hugo C."/>
        </authorList>
    </citation>
    <scope>NUCLEOTIDE SEQUENCE [LARGE SCALE GENOMIC DNA]</scope>
    <source>
        <strain evidence="3">1_F178</strain>
    </source>
</reference>
<keyword evidence="1" id="KW-1133">Transmembrane helix</keyword>
<feature type="transmembrane region" description="Helical" evidence="1">
    <location>
        <begin position="12"/>
        <end position="28"/>
    </location>
</feature>
<feature type="transmembrane region" description="Helical" evidence="1">
    <location>
        <begin position="34"/>
        <end position="49"/>
    </location>
</feature>
<organism evidence="2 3">
    <name type="scientific">Chryseobacterium pennae</name>
    <dbReference type="NCBI Taxonomy" id="2258962"/>
    <lineage>
        <taxon>Bacteria</taxon>
        <taxon>Pseudomonadati</taxon>
        <taxon>Bacteroidota</taxon>
        <taxon>Flavobacteriia</taxon>
        <taxon>Flavobacteriales</taxon>
        <taxon>Weeksellaceae</taxon>
        <taxon>Chryseobacterium group</taxon>
        <taxon>Chryseobacterium</taxon>
    </lineage>
</organism>
<keyword evidence="1" id="KW-0812">Transmembrane</keyword>
<gene>
    <name evidence="2" type="ORF">DRF65_08650</name>
</gene>
<comment type="caution">
    <text evidence="2">The sequence shown here is derived from an EMBL/GenBank/DDBJ whole genome shotgun (WGS) entry which is preliminary data.</text>
</comment>
<name>A0A3D9CAH8_9FLAO</name>
<evidence type="ECO:0000313" key="3">
    <source>
        <dbReference type="Proteomes" id="UP000256686"/>
    </source>
</evidence>
<dbReference type="Proteomes" id="UP000256686">
    <property type="component" value="Unassembled WGS sequence"/>
</dbReference>
<protein>
    <submittedName>
        <fullName evidence="2">Uncharacterized protein</fullName>
    </submittedName>
</protein>
<proteinExistence type="predicted"/>
<dbReference type="EMBL" id="QNVT01000006">
    <property type="protein sequence ID" value="REC62880.1"/>
    <property type="molecule type" value="Genomic_DNA"/>
</dbReference>
<evidence type="ECO:0000313" key="2">
    <source>
        <dbReference type="EMBL" id="REC62880.1"/>
    </source>
</evidence>
<sequence>MISYIKRNTYTIIFLFFAVSILFCFYYDLLKKELIITTLGVLVALYIGLQKQKSDDDNLFKNLFESFNEKYDSELNDLMNTLRIETEKELSRKEVNQIIDYFNLCAEEYLWYKKRRIPSDVWKAWKNGIIENLKIPQVKSIFESEIASKNSELSYYGLIEKLKRHC</sequence>
<dbReference type="AlphaFoldDB" id="A0A3D9CAH8"/>
<keyword evidence="1" id="KW-0472">Membrane</keyword>
<evidence type="ECO:0000256" key="1">
    <source>
        <dbReference type="SAM" id="Phobius"/>
    </source>
</evidence>
<keyword evidence="3" id="KW-1185">Reference proteome</keyword>
<accession>A0A3D9CAH8</accession>
<dbReference type="RefSeq" id="WP_115970368.1">
    <property type="nucleotide sequence ID" value="NZ_QNVT01000006.1"/>
</dbReference>